<dbReference type="InterPro" id="IPR041698">
    <property type="entry name" value="Methyltransf_25"/>
</dbReference>
<evidence type="ECO:0000313" key="2">
    <source>
        <dbReference type="EMBL" id="MBE7942665.1"/>
    </source>
</evidence>
<dbReference type="InterPro" id="IPR029063">
    <property type="entry name" value="SAM-dependent_MTases_sf"/>
</dbReference>
<proteinExistence type="predicted"/>
<feature type="domain" description="Methyltransferase" evidence="1">
    <location>
        <begin position="43"/>
        <end position="136"/>
    </location>
</feature>
<organism evidence="2 3">
    <name type="scientific">Ramlibacter aquaticus</name>
    <dbReference type="NCBI Taxonomy" id="2780094"/>
    <lineage>
        <taxon>Bacteria</taxon>
        <taxon>Pseudomonadati</taxon>
        <taxon>Pseudomonadota</taxon>
        <taxon>Betaproteobacteria</taxon>
        <taxon>Burkholderiales</taxon>
        <taxon>Comamonadaceae</taxon>
        <taxon>Ramlibacter</taxon>
    </lineage>
</organism>
<dbReference type="GO" id="GO:0032259">
    <property type="term" value="P:methylation"/>
    <property type="evidence" value="ECO:0007669"/>
    <property type="project" value="UniProtKB-KW"/>
</dbReference>
<comment type="caution">
    <text evidence="2">The sequence shown here is derived from an EMBL/GenBank/DDBJ whole genome shotgun (WGS) entry which is preliminary data.</text>
</comment>
<keyword evidence="2" id="KW-0489">Methyltransferase</keyword>
<accession>A0ABR9SK88</accession>
<dbReference type="SUPFAM" id="SSF53335">
    <property type="entry name" value="S-adenosyl-L-methionine-dependent methyltransferases"/>
    <property type="match status" value="1"/>
</dbReference>
<sequence>PSPSFNDPLAHWNQRFAAEGFLFGTEPNAYLVAQAAHLRPGRVLCVADGEGRNSVWLARQGFAASAFELSPVAVEKARALAQSQQVQVDFHCCGWEDYAWAQAAFDNVVGIFFQFADPAARARLFQHIDQALKPGGTLLLLGYGPDQLRFKTGGPGRLENLYTEALLREAFPRYELLQLRSWEEELAEGTAHRGHSALVGLVARKPLA</sequence>
<reference evidence="2 3" key="1">
    <citation type="submission" date="2020-10" db="EMBL/GenBank/DDBJ databases">
        <title>Draft genome of Ramlibacter aquaticus LMG 30558.</title>
        <authorList>
            <person name="Props R."/>
        </authorList>
    </citation>
    <scope>NUCLEOTIDE SEQUENCE [LARGE SCALE GENOMIC DNA]</scope>
    <source>
        <strain evidence="2 3">LMG 30558</strain>
    </source>
</reference>
<evidence type="ECO:0000313" key="3">
    <source>
        <dbReference type="Proteomes" id="UP000715965"/>
    </source>
</evidence>
<protein>
    <submittedName>
        <fullName evidence="2">Class I SAM-dependent methyltransferase</fullName>
    </submittedName>
</protein>
<dbReference type="GO" id="GO:0008168">
    <property type="term" value="F:methyltransferase activity"/>
    <property type="evidence" value="ECO:0007669"/>
    <property type="project" value="UniProtKB-KW"/>
</dbReference>
<keyword evidence="3" id="KW-1185">Reference proteome</keyword>
<gene>
    <name evidence="2" type="ORF">IM725_19010</name>
</gene>
<keyword evidence="2" id="KW-0808">Transferase</keyword>
<dbReference type="Gene3D" id="3.40.50.150">
    <property type="entry name" value="Vaccinia Virus protein VP39"/>
    <property type="match status" value="1"/>
</dbReference>
<dbReference type="EMBL" id="JADDOJ010000119">
    <property type="protein sequence ID" value="MBE7942665.1"/>
    <property type="molecule type" value="Genomic_DNA"/>
</dbReference>
<dbReference type="RefSeq" id="WP_193782213.1">
    <property type="nucleotide sequence ID" value="NZ_JADDOJ010000119.1"/>
</dbReference>
<evidence type="ECO:0000259" key="1">
    <source>
        <dbReference type="Pfam" id="PF13649"/>
    </source>
</evidence>
<dbReference type="CDD" id="cd02440">
    <property type="entry name" value="AdoMet_MTases"/>
    <property type="match status" value="1"/>
</dbReference>
<dbReference type="Pfam" id="PF13649">
    <property type="entry name" value="Methyltransf_25"/>
    <property type="match status" value="1"/>
</dbReference>
<name>A0ABR9SK88_9BURK</name>
<dbReference type="Proteomes" id="UP000715965">
    <property type="component" value="Unassembled WGS sequence"/>
</dbReference>
<feature type="non-terminal residue" evidence="2">
    <location>
        <position position="1"/>
    </location>
</feature>